<feature type="repeat" description="Lumazine-binding" evidence="2">
    <location>
        <begin position="91"/>
        <end position="188"/>
    </location>
</feature>
<sequence>MFTGIIKETGLITQVNQHELIINVGSELFSDLPLQSSVALNGKVLTLVDKFSINDQFCLKFHLHSLSSFRANTRVNLERAVRLGEEISSSLFLGIPSGRCQLISLIHESETSVLFEVVWEDVLLKYLDPKDLVCLDGVLLMINKIEERVLSLGIYEETLKLTNLGERRVGDWLNIEMEPMVKKLAQILEKKFI</sequence>
<dbReference type="CDD" id="cd16256">
    <property type="entry name" value="LumP"/>
    <property type="match status" value="1"/>
</dbReference>
<dbReference type="InterPro" id="IPR023366">
    <property type="entry name" value="ATP_synth_asu-like_sf"/>
</dbReference>
<dbReference type="Gene3D" id="2.40.30.20">
    <property type="match status" value="2"/>
</dbReference>
<dbReference type="KEGG" id="cyj:Cyan7822_0118"/>
<dbReference type="PROSITE" id="PS51177">
    <property type="entry name" value="LUMAZINE_BIND"/>
    <property type="match status" value="2"/>
</dbReference>
<gene>
    <name evidence="4" type="ordered locus">Cyan7822_0118</name>
</gene>
<dbReference type="PANTHER" id="PTHR21098:SF0">
    <property type="entry name" value="RIBOFLAVIN SYNTHASE"/>
    <property type="match status" value="1"/>
</dbReference>
<dbReference type="EMBL" id="CP002198">
    <property type="protein sequence ID" value="ADN12169.1"/>
    <property type="molecule type" value="Genomic_DNA"/>
</dbReference>
<feature type="repeat" description="Lumazine-binding" evidence="2">
    <location>
        <begin position="1"/>
        <end position="90"/>
    </location>
</feature>
<dbReference type="PIRSF" id="PIRSF000498">
    <property type="entry name" value="Riboflavin_syn_A"/>
    <property type="match status" value="1"/>
</dbReference>
<dbReference type="SUPFAM" id="SSF63380">
    <property type="entry name" value="Riboflavin synthase domain-like"/>
    <property type="match status" value="2"/>
</dbReference>
<dbReference type="InterPro" id="IPR001783">
    <property type="entry name" value="Lumazine-bd"/>
</dbReference>
<keyword evidence="1" id="KW-0677">Repeat</keyword>
<dbReference type="AlphaFoldDB" id="E0UIH5"/>
<dbReference type="Proteomes" id="UP000008206">
    <property type="component" value="Chromosome"/>
</dbReference>
<dbReference type="GO" id="GO:0004746">
    <property type="term" value="F:riboflavin synthase activity"/>
    <property type="evidence" value="ECO:0007669"/>
    <property type="project" value="TreeGrafter"/>
</dbReference>
<feature type="domain" description="Lumazine-binding" evidence="3">
    <location>
        <begin position="1"/>
        <end position="90"/>
    </location>
</feature>
<dbReference type="STRING" id="497965.Cyan7822_0118"/>
<feature type="domain" description="Lumazine-binding" evidence="3">
    <location>
        <begin position="91"/>
        <end position="188"/>
    </location>
</feature>
<reference evidence="5" key="1">
    <citation type="journal article" date="2011" name="MBio">
        <title>Novel metabolic attributes of the genus Cyanothece, comprising a group of unicellular nitrogen-fixing Cyanobacteria.</title>
        <authorList>
            <person name="Bandyopadhyay A."/>
            <person name="Elvitigala T."/>
            <person name="Welsh E."/>
            <person name="Stockel J."/>
            <person name="Liberton M."/>
            <person name="Min H."/>
            <person name="Sherman L.A."/>
            <person name="Pakrasi H.B."/>
        </authorList>
    </citation>
    <scope>NUCLEOTIDE SEQUENCE [LARGE SCALE GENOMIC DNA]</scope>
    <source>
        <strain evidence="5">PCC 7822</strain>
    </source>
</reference>
<evidence type="ECO:0000313" key="5">
    <source>
        <dbReference type="Proteomes" id="UP000008206"/>
    </source>
</evidence>
<protein>
    <submittedName>
        <fullName evidence="4">Lumazine-binding protein</fullName>
    </submittedName>
</protein>
<evidence type="ECO:0000256" key="2">
    <source>
        <dbReference type="PROSITE-ProRule" id="PRU00524"/>
    </source>
</evidence>
<dbReference type="eggNOG" id="COG0307">
    <property type="taxonomic scope" value="Bacteria"/>
</dbReference>
<organism evidence="4 5">
    <name type="scientific">Gloeothece verrucosa (strain PCC 7822)</name>
    <name type="common">Cyanothece sp. (strain PCC 7822)</name>
    <dbReference type="NCBI Taxonomy" id="497965"/>
    <lineage>
        <taxon>Bacteria</taxon>
        <taxon>Bacillati</taxon>
        <taxon>Cyanobacteriota</taxon>
        <taxon>Cyanophyceae</taxon>
        <taxon>Oscillatoriophycideae</taxon>
        <taxon>Chroococcales</taxon>
        <taxon>Aphanothecaceae</taxon>
        <taxon>Gloeothece</taxon>
        <taxon>Gloeothece verrucosa</taxon>
    </lineage>
</organism>
<dbReference type="GO" id="GO:0009231">
    <property type="term" value="P:riboflavin biosynthetic process"/>
    <property type="evidence" value="ECO:0007669"/>
    <property type="project" value="TreeGrafter"/>
</dbReference>
<dbReference type="InterPro" id="IPR026017">
    <property type="entry name" value="Lumazine-bd_dom"/>
</dbReference>
<dbReference type="HOGENOM" id="CLU_034388_0_1_3"/>
<keyword evidence="5" id="KW-1185">Reference proteome</keyword>
<proteinExistence type="predicted"/>
<evidence type="ECO:0000259" key="3">
    <source>
        <dbReference type="PROSITE" id="PS51177"/>
    </source>
</evidence>
<evidence type="ECO:0000313" key="4">
    <source>
        <dbReference type="EMBL" id="ADN12169.1"/>
    </source>
</evidence>
<dbReference type="PANTHER" id="PTHR21098">
    <property type="entry name" value="RIBOFLAVIN SYNTHASE ALPHA CHAIN"/>
    <property type="match status" value="1"/>
</dbReference>
<accession>E0UIH5</accession>
<name>E0UIH5_GLOV7</name>
<dbReference type="OrthoDB" id="9788537at2"/>
<dbReference type="InterPro" id="IPR017938">
    <property type="entry name" value="Riboflavin_synthase-like_b-brl"/>
</dbReference>
<evidence type="ECO:0000256" key="1">
    <source>
        <dbReference type="ARBA" id="ARBA00022737"/>
    </source>
</evidence>
<dbReference type="Pfam" id="PF00677">
    <property type="entry name" value="Lum_binding"/>
    <property type="match status" value="1"/>
</dbReference>
<dbReference type="RefSeq" id="WP_013320279.1">
    <property type="nucleotide sequence ID" value="NC_014501.1"/>
</dbReference>